<reference evidence="1 2" key="1">
    <citation type="submission" date="2017-02" db="EMBL/GenBank/DDBJ databases">
        <authorList>
            <person name="Peterson S.W."/>
        </authorList>
    </citation>
    <scope>NUCLEOTIDE SEQUENCE [LARGE SCALE GENOMIC DNA]</scope>
    <source>
        <strain evidence="1 2">B Mb 05.01</strain>
    </source>
</reference>
<evidence type="ECO:0000313" key="1">
    <source>
        <dbReference type="EMBL" id="SJN43258.1"/>
    </source>
</evidence>
<accession>A0A1R4KG61</accession>
<gene>
    <name evidence="1" type="ORF">FM104_12500</name>
</gene>
<dbReference type="OrthoDB" id="5116273at2"/>
<protein>
    <submittedName>
        <fullName evidence="1">Uncharacterized protein</fullName>
    </submittedName>
</protein>
<dbReference type="AlphaFoldDB" id="A0A1R4KG61"/>
<name>A0A1R4KG61_9MICO</name>
<sequence>MNPGTVSRIPFLTGPEDRLLLNEDPITFLERFDAFAEASALDPDLLLASPVVKSPLPVSVKSQAWRERFASVKPEFLWHPMMWLPEHLAFRIRYQFDDSSEPELESDDVWAIRVGLELTANGVYDPDSGTWLDVLAYHGLDKDSPVDRARIAAWIAGAADPVLDSIDLTALTLNRDDPQWSLRIALQLADDLVPAQWAMTATSIIETIETMLLQPDTDDALKRRLLEVMSQVAAVMLKSVPADPETGLDAVDTLTILADEAAHDDADVDALLDSFCDMLAVIAADYSVHVQALAEPADG</sequence>
<dbReference type="EMBL" id="FUKO01000033">
    <property type="protein sequence ID" value="SJN43258.1"/>
    <property type="molecule type" value="Genomic_DNA"/>
</dbReference>
<evidence type="ECO:0000313" key="2">
    <source>
        <dbReference type="Proteomes" id="UP000196320"/>
    </source>
</evidence>
<keyword evidence="2" id="KW-1185">Reference proteome</keyword>
<organism evidence="1 2">
    <name type="scientific">Microbacterium esteraromaticum</name>
    <dbReference type="NCBI Taxonomy" id="57043"/>
    <lineage>
        <taxon>Bacteria</taxon>
        <taxon>Bacillati</taxon>
        <taxon>Actinomycetota</taxon>
        <taxon>Actinomycetes</taxon>
        <taxon>Micrococcales</taxon>
        <taxon>Microbacteriaceae</taxon>
        <taxon>Microbacterium</taxon>
    </lineage>
</organism>
<dbReference type="RefSeq" id="WP_143738377.1">
    <property type="nucleotide sequence ID" value="NZ_FUKO01000033.1"/>
</dbReference>
<dbReference type="Proteomes" id="UP000196320">
    <property type="component" value="Unassembled WGS sequence"/>
</dbReference>
<proteinExistence type="predicted"/>